<evidence type="ECO:0000256" key="1">
    <source>
        <dbReference type="SAM" id="MobiDB-lite"/>
    </source>
</evidence>
<organism evidence="2 3">
    <name type="scientific">Rhizophagus irregularis (strain DAOM 197198w)</name>
    <name type="common">Glomus intraradices</name>
    <dbReference type="NCBI Taxonomy" id="1432141"/>
    <lineage>
        <taxon>Eukaryota</taxon>
        <taxon>Fungi</taxon>
        <taxon>Fungi incertae sedis</taxon>
        <taxon>Mucoromycota</taxon>
        <taxon>Glomeromycotina</taxon>
        <taxon>Glomeromycetes</taxon>
        <taxon>Glomerales</taxon>
        <taxon>Glomeraceae</taxon>
        <taxon>Rhizophagus</taxon>
    </lineage>
</organism>
<feature type="region of interest" description="Disordered" evidence="1">
    <location>
        <begin position="1"/>
        <end position="87"/>
    </location>
</feature>
<keyword evidence="3" id="KW-1185">Reference proteome</keyword>
<dbReference type="OrthoDB" id="2351088at2759"/>
<reference evidence="2 3" key="1">
    <citation type="submission" date="2014-02" db="EMBL/GenBank/DDBJ databases">
        <title>Single nucleus genome sequencing reveals high similarity among nuclei of an endomycorrhizal fungus.</title>
        <authorList>
            <person name="Lin K."/>
            <person name="Geurts R."/>
            <person name="Zhang Z."/>
            <person name="Limpens E."/>
            <person name="Saunders D.G."/>
            <person name="Mu D."/>
            <person name="Pang E."/>
            <person name="Cao H."/>
            <person name="Cha H."/>
            <person name="Lin T."/>
            <person name="Zhou Q."/>
            <person name="Shang Y."/>
            <person name="Li Y."/>
            <person name="Ivanov S."/>
            <person name="Sharma T."/>
            <person name="Velzen R.V."/>
            <person name="Ruijter N.D."/>
            <person name="Aanen D.K."/>
            <person name="Win J."/>
            <person name="Kamoun S."/>
            <person name="Bisseling T."/>
            <person name="Huang S."/>
        </authorList>
    </citation>
    <scope>NUCLEOTIDE SEQUENCE [LARGE SCALE GENOMIC DNA]</scope>
    <source>
        <strain evidence="3">DAOM197198w</strain>
    </source>
</reference>
<accession>A0A015I806</accession>
<dbReference type="EMBL" id="JEMT01029009">
    <property type="protein sequence ID" value="EXX53252.1"/>
    <property type="molecule type" value="Genomic_DNA"/>
</dbReference>
<feature type="compositionally biased region" description="Polar residues" evidence="1">
    <location>
        <begin position="1"/>
        <end position="16"/>
    </location>
</feature>
<evidence type="ECO:0000313" key="3">
    <source>
        <dbReference type="Proteomes" id="UP000022910"/>
    </source>
</evidence>
<feature type="compositionally biased region" description="Polar residues" evidence="1">
    <location>
        <begin position="63"/>
        <end position="87"/>
    </location>
</feature>
<protein>
    <submittedName>
        <fullName evidence="2">Uncharacterized protein</fullName>
    </submittedName>
</protein>
<dbReference type="AlphaFoldDB" id="A0A015I806"/>
<comment type="caution">
    <text evidence="2">The sequence shown here is derived from an EMBL/GenBank/DDBJ whole genome shotgun (WGS) entry which is preliminary data.</text>
</comment>
<sequence>MTTPNYTTNSKSNSKANGVVRGAYGTQLPLSSVTKSSEKPKKATSSVIFTSKPVPSEKKSRYPYTSSGSGNVTFTPKPDNSSSNSNR</sequence>
<evidence type="ECO:0000313" key="2">
    <source>
        <dbReference type="EMBL" id="EXX53252.1"/>
    </source>
</evidence>
<proteinExistence type="predicted"/>
<name>A0A015I806_RHIIW</name>
<dbReference type="HOGENOM" id="CLU_2518782_0_0_1"/>
<dbReference type="Proteomes" id="UP000022910">
    <property type="component" value="Unassembled WGS sequence"/>
</dbReference>
<gene>
    <name evidence="2" type="ORF">RirG_245640</name>
</gene>